<dbReference type="STRING" id="180197.SAMN02982919_03034"/>
<feature type="signal peptide" evidence="1">
    <location>
        <begin position="1"/>
        <end position="24"/>
    </location>
</feature>
<dbReference type="SUPFAM" id="SSF88874">
    <property type="entry name" value="Receptor-binding domain of short tail fibre protein gp12"/>
    <property type="match status" value="1"/>
</dbReference>
<organism evidence="3 4">
    <name type="scientific">Giesbergeria anulus</name>
    <dbReference type="NCBI Taxonomy" id="180197"/>
    <lineage>
        <taxon>Bacteria</taxon>
        <taxon>Pseudomonadati</taxon>
        <taxon>Pseudomonadota</taxon>
        <taxon>Betaproteobacteria</taxon>
        <taxon>Burkholderiales</taxon>
        <taxon>Comamonadaceae</taxon>
        <taxon>Giesbergeria</taxon>
    </lineage>
</organism>
<keyword evidence="1" id="KW-0732">Signal</keyword>
<evidence type="ECO:0000313" key="4">
    <source>
        <dbReference type="Proteomes" id="UP000199766"/>
    </source>
</evidence>
<evidence type="ECO:0000313" key="3">
    <source>
        <dbReference type="EMBL" id="SER78976.1"/>
    </source>
</evidence>
<dbReference type="Gene3D" id="3.90.1340.10">
    <property type="entry name" value="Phage tail collar domain"/>
    <property type="match status" value="1"/>
</dbReference>
<dbReference type="Pfam" id="PF07484">
    <property type="entry name" value="Collar"/>
    <property type="match status" value="1"/>
</dbReference>
<feature type="domain" description="Phage tail collar" evidence="2">
    <location>
        <begin position="47"/>
        <end position="93"/>
    </location>
</feature>
<sequence>MLHIKAKALFGAVALAAMIIPTHAAACAADPYIGSVCFMANYARGGPCPQGYLPADGRILPVAQYQAVYAIIGNLFGGSKDQTFALPDLRGRNIIGAGQGPELPNVPVAQKGGAPTVPLVANNLPQHNHSATFAGGPISGINVSVAIPAVGNASANTDVPGNTVNLAKPNYEDPGTLSEVPVKAFSNATTNTTLQPFNATVSGTGALSGTVTVGANPTTNTPVSVLDPYLGLVACFAVTGLYPIAAE</sequence>
<accession>A0A1H9S1P4</accession>
<evidence type="ECO:0000259" key="2">
    <source>
        <dbReference type="Pfam" id="PF07484"/>
    </source>
</evidence>
<proteinExistence type="predicted"/>
<reference evidence="3 4" key="1">
    <citation type="submission" date="2016-10" db="EMBL/GenBank/DDBJ databases">
        <authorList>
            <person name="de Groot N.N."/>
        </authorList>
    </citation>
    <scope>NUCLEOTIDE SEQUENCE [LARGE SCALE GENOMIC DNA]</scope>
    <source>
        <strain evidence="3 4">ATCC 35958</strain>
    </source>
</reference>
<dbReference type="AlphaFoldDB" id="A0A1H9S1P4"/>
<dbReference type="InterPro" id="IPR011083">
    <property type="entry name" value="Phage_tail_collar_dom"/>
</dbReference>
<name>A0A1H9S1P4_9BURK</name>
<dbReference type="Proteomes" id="UP000199766">
    <property type="component" value="Unassembled WGS sequence"/>
</dbReference>
<evidence type="ECO:0000256" key="1">
    <source>
        <dbReference type="SAM" id="SignalP"/>
    </source>
</evidence>
<dbReference type="RefSeq" id="WP_177172926.1">
    <property type="nucleotide sequence ID" value="NZ_FOGD01000015.1"/>
</dbReference>
<gene>
    <name evidence="3" type="ORF">SAMN02982919_03034</name>
</gene>
<protein>
    <submittedName>
        <fullName evidence="3">Microcystin-dependent protein</fullName>
    </submittedName>
</protein>
<keyword evidence="4" id="KW-1185">Reference proteome</keyword>
<dbReference type="EMBL" id="FOGD01000015">
    <property type="protein sequence ID" value="SER78976.1"/>
    <property type="molecule type" value="Genomic_DNA"/>
</dbReference>
<feature type="chain" id="PRO_5011726686" evidence="1">
    <location>
        <begin position="25"/>
        <end position="247"/>
    </location>
</feature>
<dbReference type="InterPro" id="IPR037053">
    <property type="entry name" value="Phage_tail_collar_dom_sf"/>
</dbReference>